<evidence type="ECO:0000256" key="1">
    <source>
        <dbReference type="SAM" id="MobiDB-lite"/>
    </source>
</evidence>
<dbReference type="AlphaFoldDB" id="A0A6A6QWY5"/>
<evidence type="ECO:0000313" key="3">
    <source>
        <dbReference type="Proteomes" id="UP000799750"/>
    </source>
</evidence>
<sequence length="365" mass="36331">MKREVPQEHSHNAQVASVNTNLKLNNPDNIQDAIFGLLGNAAGAAGQGDITDTDCLQQATADQAFTNAKAAGDVQGMTDALIYRGLERNTGSVGLASVLCTSVKAVNPEIAAISQHQDPASTGAAATNKAITLEIAKQIASIGGNAQDALKAGTFAPGQIGDPTAAGHTCDTADDTAGCIFSQNLLVEDATADEITAAVAGIAAGGAAPAAAGNSTTACPATTATNQTTPATTASAVPAASSTPAATAGTSNLDLGSCSNPTIVFGPGFDGRKEDSFEPADTATFTHGSALNIKVISDFICQQLDTKCKAGQDALDACTKAQTAAAAATGQAAADAFNAALGFGAAKMKRAPRAPTMGQARRLLV</sequence>
<dbReference type="EMBL" id="MU004189">
    <property type="protein sequence ID" value="KAF2495537.1"/>
    <property type="molecule type" value="Genomic_DNA"/>
</dbReference>
<keyword evidence="3" id="KW-1185">Reference proteome</keyword>
<organism evidence="2 3">
    <name type="scientific">Lophium mytilinum</name>
    <dbReference type="NCBI Taxonomy" id="390894"/>
    <lineage>
        <taxon>Eukaryota</taxon>
        <taxon>Fungi</taxon>
        <taxon>Dikarya</taxon>
        <taxon>Ascomycota</taxon>
        <taxon>Pezizomycotina</taxon>
        <taxon>Dothideomycetes</taxon>
        <taxon>Pleosporomycetidae</taxon>
        <taxon>Mytilinidiales</taxon>
        <taxon>Mytilinidiaceae</taxon>
        <taxon>Lophium</taxon>
    </lineage>
</organism>
<dbReference type="OrthoDB" id="2153847at2759"/>
<proteinExistence type="predicted"/>
<evidence type="ECO:0000313" key="2">
    <source>
        <dbReference type="EMBL" id="KAF2495537.1"/>
    </source>
</evidence>
<name>A0A6A6QWY5_9PEZI</name>
<dbReference type="Proteomes" id="UP000799750">
    <property type="component" value="Unassembled WGS sequence"/>
</dbReference>
<reference evidence="2" key="1">
    <citation type="journal article" date="2020" name="Stud. Mycol.">
        <title>101 Dothideomycetes genomes: a test case for predicting lifestyles and emergence of pathogens.</title>
        <authorList>
            <person name="Haridas S."/>
            <person name="Albert R."/>
            <person name="Binder M."/>
            <person name="Bloem J."/>
            <person name="Labutti K."/>
            <person name="Salamov A."/>
            <person name="Andreopoulos B."/>
            <person name="Baker S."/>
            <person name="Barry K."/>
            <person name="Bills G."/>
            <person name="Bluhm B."/>
            <person name="Cannon C."/>
            <person name="Castanera R."/>
            <person name="Culley D."/>
            <person name="Daum C."/>
            <person name="Ezra D."/>
            <person name="Gonzalez J."/>
            <person name="Henrissat B."/>
            <person name="Kuo A."/>
            <person name="Liang C."/>
            <person name="Lipzen A."/>
            <person name="Lutzoni F."/>
            <person name="Magnuson J."/>
            <person name="Mondo S."/>
            <person name="Nolan M."/>
            <person name="Ohm R."/>
            <person name="Pangilinan J."/>
            <person name="Park H.-J."/>
            <person name="Ramirez L."/>
            <person name="Alfaro M."/>
            <person name="Sun H."/>
            <person name="Tritt A."/>
            <person name="Yoshinaga Y."/>
            <person name="Zwiers L.-H."/>
            <person name="Turgeon B."/>
            <person name="Goodwin S."/>
            <person name="Spatafora J."/>
            <person name="Crous P."/>
            <person name="Grigoriev I."/>
        </authorList>
    </citation>
    <scope>NUCLEOTIDE SEQUENCE</scope>
    <source>
        <strain evidence="2">CBS 269.34</strain>
    </source>
</reference>
<feature type="region of interest" description="Disordered" evidence="1">
    <location>
        <begin position="223"/>
        <end position="248"/>
    </location>
</feature>
<gene>
    <name evidence="2" type="ORF">BU16DRAFT_461264</name>
</gene>
<accession>A0A6A6QWY5</accession>
<protein>
    <submittedName>
        <fullName evidence="2">Uncharacterized protein</fullName>
    </submittedName>
</protein>